<proteinExistence type="predicted"/>
<feature type="signal peptide" evidence="1">
    <location>
        <begin position="1"/>
        <end position="24"/>
    </location>
</feature>
<evidence type="ECO:0000313" key="3">
    <source>
        <dbReference type="Proteomes" id="UP001219537"/>
    </source>
</evidence>
<evidence type="ECO:0000256" key="1">
    <source>
        <dbReference type="SAM" id="SignalP"/>
    </source>
</evidence>
<protein>
    <submittedName>
        <fullName evidence="2">Uncharacterized protein</fullName>
    </submittedName>
</protein>
<dbReference type="AlphaFoldDB" id="A0AAQ2XWT8"/>
<feature type="chain" id="PRO_5042878367" evidence="1">
    <location>
        <begin position="25"/>
        <end position="170"/>
    </location>
</feature>
<dbReference type="RefSeq" id="WP_005427865.1">
    <property type="nucleotide sequence ID" value="NZ_BBKG01000023.1"/>
</dbReference>
<name>A0AAQ2XWT8_9VIBR</name>
<accession>A0AAQ2XWT8</accession>
<organism evidence="2 3">
    <name type="scientific">Vibrio campbellii</name>
    <dbReference type="NCBI Taxonomy" id="680"/>
    <lineage>
        <taxon>Bacteria</taxon>
        <taxon>Pseudomonadati</taxon>
        <taxon>Pseudomonadota</taxon>
        <taxon>Gammaproteobacteria</taxon>
        <taxon>Vibrionales</taxon>
        <taxon>Vibrionaceae</taxon>
        <taxon>Vibrio</taxon>
    </lineage>
</organism>
<sequence>MNNFKKAALTSLVLAGMAVGSAQAADPTAVVVWTGKVPAINAGDTLLITGLGGDLSPVTGTLAPNIDGTFVSPTLLLESHANDGTAEAPVVGALQAATWTLKAAEIAYAGSPQLDQVAEVKINGEVVAVNAALTGTTDSIGVTIAQTQALTADVSGQDVQASVTLLATSI</sequence>
<dbReference type="Proteomes" id="UP001219537">
    <property type="component" value="Chromosome 1"/>
</dbReference>
<dbReference type="EMBL" id="CP117988">
    <property type="protein sequence ID" value="WDG07031.1"/>
    <property type="molecule type" value="Genomic_DNA"/>
</dbReference>
<keyword evidence="1" id="KW-0732">Signal</keyword>
<reference evidence="2" key="1">
    <citation type="submission" date="2023-02" db="EMBL/GenBank/DDBJ databases">
        <title>Isolation, identification, and genome analysis of Vibrio campbellii in the Penaeus vannamei larvae stage.</title>
        <authorList>
            <person name="Huang T."/>
            <person name="Zhang B."/>
        </authorList>
    </citation>
    <scope>NUCLEOTIDE SEQUENCE</scope>
    <source>
        <strain evidence="2">20220413_1</strain>
    </source>
</reference>
<gene>
    <name evidence="2" type="ORF">PUN50_09745</name>
</gene>
<evidence type="ECO:0000313" key="2">
    <source>
        <dbReference type="EMBL" id="WDG07031.1"/>
    </source>
</evidence>